<evidence type="ECO:0000313" key="3">
    <source>
        <dbReference type="EMBL" id="KAK3243082.1"/>
    </source>
</evidence>
<organism evidence="3 5">
    <name type="scientific">Cymbomonas tetramitiformis</name>
    <dbReference type="NCBI Taxonomy" id="36881"/>
    <lineage>
        <taxon>Eukaryota</taxon>
        <taxon>Viridiplantae</taxon>
        <taxon>Chlorophyta</taxon>
        <taxon>Pyramimonadophyceae</taxon>
        <taxon>Pyramimonadales</taxon>
        <taxon>Pyramimonadaceae</taxon>
        <taxon>Cymbomonas</taxon>
    </lineage>
</organism>
<protein>
    <recommendedName>
        <fullName evidence="2">BTB domain-containing protein</fullName>
    </recommendedName>
</protein>
<keyword evidence="5" id="KW-1185">Reference proteome</keyword>
<evidence type="ECO:0000313" key="5">
    <source>
        <dbReference type="Proteomes" id="UP001190700"/>
    </source>
</evidence>
<dbReference type="Proteomes" id="UP001190700">
    <property type="component" value="Unassembled WGS sequence"/>
</dbReference>
<dbReference type="EMBL" id="LGRX02033085">
    <property type="protein sequence ID" value="KAK3243082.1"/>
    <property type="molecule type" value="Genomic_DNA"/>
</dbReference>
<dbReference type="EMBL" id="LGRX02000644">
    <property type="protein sequence ID" value="KAK3287992.1"/>
    <property type="molecule type" value="Genomic_DNA"/>
</dbReference>
<dbReference type="PROSITE" id="PS50097">
    <property type="entry name" value="BTB"/>
    <property type="match status" value="1"/>
</dbReference>
<reference evidence="3 5" key="1">
    <citation type="journal article" date="2015" name="Genome Biol. Evol.">
        <title>Comparative Genomics of a Bacterivorous Green Alga Reveals Evolutionary Causalities and Consequences of Phago-Mixotrophic Mode of Nutrition.</title>
        <authorList>
            <person name="Burns J.A."/>
            <person name="Paasch A."/>
            <person name="Narechania A."/>
            <person name="Kim E."/>
        </authorList>
    </citation>
    <scope>NUCLEOTIDE SEQUENCE [LARGE SCALE GENOMIC DNA]</scope>
    <source>
        <strain evidence="3">PLY_AMNH</strain>
    </source>
</reference>
<dbReference type="Pfam" id="PF00651">
    <property type="entry name" value="BTB"/>
    <property type="match status" value="1"/>
</dbReference>
<accession>A0AAE0EWU9</accession>
<dbReference type="InterPro" id="IPR011333">
    <property type="entry name" value="SKP1/BTB/POZ_sf"/>
</dbReference>
<feature type="domain" description="BTB" evidence="2">
    <location>
        <begin position="24"/>
        <end position="94"/>
    </location>
</feature>
<evidence type="ECO:0000259" key="2">
    <source>
        <dbReference type="PROSITE" id="PS50097"/>
    </source>
</evidence>
<dbReference type="Gene3D" id="3.30.710.10">
    <property type="entry name" value="Potassium Channel Kv1.1, Chain A"/>
    <property type="match status" value="1"/>
</dbReference>
<reference evidence="3" key="2">
    <citation type="submission" date="2023-06" db="EMBL/GenBank/DDBJ databases">
        <title>Long-read-based genome assembly of the green algal bacterivore Cymbomonas tetramitiformis.</title>
        <authorList>
            <person name="Gyaltshen Y."/>
            <person name="Rozenberg A."/>
            <person name="Paasch A."/>
            <person name="Burns J.A."/>
            <person name="Warring S."/>
            <person name="Larson R."/>
            <person name="Maurer-Alcala X."/>
            <person name="Dacks J."/>
            <person name="Kim E."/>
        </authorList>
    </citation>
    <scope>NUCLEOTIDE SEQUENCE</scope>
    <source>
        <strain evidence="3">PLY_AMNH</strain>
    </source>
</reference>
<comment type="caution">
    <text evidence="3">The sequence shown here is derived from an EMBL/GenBank/DDBJ whole genome shotgun (WGS) entry which is preliminary data.</text>
</comment>
<dbReference type="AlphaFoldDB" id="A0AAE0EWU9"/>
<proteinExistence type="predicted"/>
<dbReference type="InterPro" id="IPR000210">
    <property type="entry name" value="BTB/POZ_dom"/>
</dbReference>
<evidence type="ECO:0000256" key="1">
    <source>
        <dbReference type="ARBA" id="ARBA00004906"/>
    </source>
</evidence>
<name>A0AAE0EWU9_9CHLO</name>
<sequence length="368" mass="42968">MLAPENRPTFAFQVPERGGRDPLSDARVRLMDESATPVAEYDCHRFMLACASTHLREVFSLFPNERRFEFRSFGAREFETLLNVLYNRHTLSESVSRICEKTESFVSHFRMFEYLGCDVFITACANSISGVITREVNRFVRSETCCLHELHALCERHELRTLSERREGKLRRPLDNALTHRLITTVKNDFLNVLRARETCDDRSVSNFRRLLALPFVNFEDVVHREHSVSFKISTALHWCDEKEKLRATREYMSQFWIWTRDVETDAWPGLKTGGDRYAPTDTLACLKWHIKTNAWMFARTAEPFHRRFWPVRVALAVDPGGERGDFTVRVSLRPRYRGCLPLFWATADGLRCFGEFLLNAHISETMQ</sequence>
<evidence type="ECO:0000313" key="4">
    <source>
        <dbReference type="EMBL" id="KAK3287992.1"/>
    </source>
</evidence>
<gene>
    <name evidence="4" type="ORF">CYMTET_4546</name>
    <name evidence="3" type="ORF">CYMTET_47224</name>
</gene>
<comment type="pathway">
    <text evidence="1">Protein modification; protein ubiquitination.</text>
</comment>